<proteinExistence type="predicted"/>
<accession>A0A1M5C631</accession>
<protein>
    <submittedName>
        <fullName evidence="1">Uncharacterized protein</fullName>
    </submittedName>
</protein>
<evidence type="ECO:0000313" key="2">
    <source>
        <dbReference type="Proteomes" id="UP000184518"/>
    </source>
</evidence>
<dbReference type="AlphaFoldDB" id="A0A1M5C631"/>
<sequence>MITNIPTYDDFEKVSKECLIQALELFFRIYSSYKEYNDENIYEEVPLNEIWEHNKPTLRTSVILLHQGIETYMKSVIVKNSPYLLLEQKRAEWPTLPESKDVDYASMYTFAGENLLHTFCAVSSDKLTSDKVKFIETIRQNRNKAIHGAGNILSDPKIIIQDILRAYTYFFGKDHWFNDIRKWNQSNPLFGYYDWGFESTLSYKFLDFLEITIGIKQLQKYFSFDISGRRYLCPTCLYEISSKDDQLLSKWAFLIPNTPTSNKIFCINCDFESEIERVHCKIENCKGNVIDMSGICLTCGEKQLS</sequence>
<dbReference type="EMBL" id="FQUT01000004">
    <property type="protein sequence ID" value="SHF50224.1"/>
    <property type="molecule type" value="Genomic_DNA"/>
</dbReference>
<keyword evidence="2" id="KW-1185">Reference proteome</keyword>
<reference evidence="2" key="1">
    <citation type="submission" date="2016-11" db="EMBL/GenBank/DDBJ databases">
        <authorList>
            <person name="Varghese N."/>
            <person name="Submissions S."/>
        </authorList>
    </citation>
    <scope>NUCLEOTIDE SEQUENCE [LARGE SCALE GENOMIC DNA]</scope>
    <source>
        <strain evidence="2">DSM 27619</strain>
    </source>
</reference>
<organism evidence="1 2">
    <name type="scientific">Chryseobacterium arachidis</name>
    <dbReference type="NCBI Taxonomy" id="1416778"/>
    <lineage>
        <taxon>Bacteria</taxon>
        <taxon>Pseudomonadati</taxon>
        <taxon>Bacteroidota</taxon>
        <taxon>Flavobacteriia</taxon>
        <taxon>Flavobacteriales</taxon>
        <taxon>Weeksellaceae</taxon>
        <taxon>Chryseobacterium group</taxon>
        <taxon>Chryseobacterium</taxon>
    </lineage>
</organism>
<dbReference type="Proteomes" id="UP000184518">
    <property type="component" value="Unassembled WGS sequence"/>
</dbReference>
<gene>
    <name evidence="1" type="ORF">SAMN05443633_104418</name>
</gene>
<dbReference type="RefSeq" id="WP_072956958.1">
    <property type="nucleotide sequence ID" value="NZ_FQUT01000004.1"/>
</dbReference>
<evidence type="ECO:0000313" key="1">
    <source>
        <dbReference type="EMBL" id="SHF50224.1"/>
    </source>
</evidence>
<name>A0A1M5C631_9FLAO</name>
<dbReference type="OrthoDB" id="1234180at2"/>